<keyword evidence="1" id="KW-1133">Transmembrane helix</keyword>
<evidence type="ECO:0000259" key="2">
    <source>
        <dbReference type="Pfam" id="PF11127"/>
    </source>
</evidence>
<reference evidence="3 4" key="1">
    <citation type="submission" date="2022-07" db="EMBL/GenBank/DDBJ databases">
        <title>Methylomonas rivi sp. nov., Methylomonas rosea sp. nov., Methylomonas aureus sp. nov. and Methylomonas subterranea sp. nov., four novel methanotrophs isolated from a freshwater creek and the deep terrestrial subsurface.</title>
        <authorList>
            <person name="Abin C."/>
            <person name="Sankaranarayanan K."/>
            <person name="Garner C."/>
            <person name="Sindelar R."/>
            <person name="Kotary K."/>
            <person name="Garner R."/>
            <person name="Barclay S."/>
            <person name="Lawson P."/>
            <person name="Krumholz L."/>
        </authorList>
    </citation>
    <scope>NUCLEOTIDE SEQUENCE [LARGE SCALE GENOMIC DNA]</scope>
    <source>
        <strain evidence="3 4">WSC-6</strain>
    </source>
</reference>
<dbReference type="RefSeq" id="WP_256614320.1">
    <property type="nucleotide sequence ID" value="NZ_JANIBK010000020.1"/>
</dbReference>
<protein>
    <submittedName>
        <fullName evidence="3">DUF2892 domain-containing protein</fullName>
    </submittedName>
</protein>
<sequence>MSFDYKRMIKFEHNVGAKDKKIRLYAGVALLAVSLFTASVILLLVGLVLVATSYFGWCPAYSGFGKNSLEAGEVAAEAPAAAETESENDAQ</sequence>
<evidence type="ECO:0000313" key="4">
    <source>
        <dbReference type="Proteomes" id="UP001524586"/>
    </source>
</evidence>
<accession>A0ABT1U2A2</accession>
<name>A0ABT1U2A2_9GAMM</name>
<evidence type="ECO:0000313" key="3">
    <source>
        <dbReference type="EMBL" id="MCQ8127958.1"/>
    </source>
</evidence>
<feature type="transmembrane region" description="Helical" evidence="1">
    <location>
        <begin position="24"/>
        <end position="57"/>
    </location>
</feature>
<gene>
    <name evidence="3" type="ORF">NP596_05730</name>
</gene>
<keyword evidence="4" id="KW-1185">Reference proteome</keyword>
<keyword evidence="1" id="KW-0812">Transmembrane</keyword>
<keyword evidence="1" id="KW-0472">Membrane</keyword>
<dbReference type="Proteomes" id="UP001524586">
    <property type="component" value="Unassembled WGS sequence"/>
</dbReference>
<dbReference type="Pfam" id="PF11127">
    <property type="entry name" value="YgaP-like_TM"/>
    <property type="match status" value="1"/>
</dbReference>
<dbReference type="EMBL" id="JANIBK010000020">
    <property type="protein sequence ID" value="MCQ8127958.1"/>
    <property type="molecule type" value="Genomic_DNA"/>
</dbReference>
<evidence type="ECO:0000256" key="1">
    <source>
        <dbReference type="SAM" id="Phobius"/>
    </source>
</evidence>
<dbReference type="InterPro" id="IPR021309">
    <property type="entry name" value="YgaP-like_TM"/>
</dbReference>
<comment type="caution">
    <text evidence="3">The sequence shown here is derived from an EMBL/GenBank/DDBJ whole genome shotgun (WGS) entry which is preliminary data.</text>
</comment>
<organism evidence="3 4">
    <name type="scientific">Methylomonas rivi</name>
    <dbReference type="NCBI Taxonomy" id="2952226"/>
    <lineage>
        <taxon>Bacteria</taxon>
        <taxon>Pseudomonadati</taxon>
        <taxon>Pseudomonadota</taxon>
        <taxon>Gammaproteobacteria</taxon>
        <taxon>Methylococcales</taxon>
        <taxon>Methylococcaceae</taxon>
        <taxon>Methylomonas</taxon>
    </lineage>
</organism>
<feature type="domain" description="Inner membrane protein YgaP-like transmembrane" evidence="2">
    <location>
        <begin position="13"/>
        <end position="68"/>
    </location>
</feature>
<proteinExistence type="predicted"/>